<evidence type="ECO:0000256" key="3">
    <source>
        <dbReference type="ARBA" id="ARBA00022452"/>
    </source>
</evidence>
<feature type="signal peptide" evidence="11">
    <location>
        <begin position="1"/>
        <end position="21"/>
    </location>
</feature>
<dbReference type="NCBIfam" id="TIGR04056">
    <property type="entry name" value="OMP_RagA_SusC"/>
    <property type="match status" value="1"/>
</dbReference>
<reference evidence="14 15" key="1">
    <citation type="submission" date="2024-09" db="EMBL/GenBank/DDBJ databases">
        <authorList>
            <person name="Sun Q."/>
            <person name="Mori K."/>
        </authorList>
    </citation>
    <scope>NUCLEOTIDE SEQUENCE [LARGE SCALE GENOMIC DNA]</scope>
    <source>
        <strain evidence="14 15">ATCC 51272</strain>
    </source>
</reference>
<evidence type="ECO:0000259" key="12">
    <source>
        <dbReference type="Pfam" id="PF00593"/>
    </source>
</evidence>
<keyword evidence="3 8" id="KW-1134">Transmembrane beta strand</keyword>
<keyword evidence="5 9" id="KW-0798">TonB box</keyword>
<dbReference type="RefSeq" id="WP_027953197.1">
    <property type="nucleotide sequence ID" value="NZ_JBHLZF010000001.1"/>
</dbReference>
<dbReference type="EMBL" id="JBHLZF010000001">
    <property type="protein sequence ID" value="MFB9897011.1"/>
    <property type="molecule type" value="Genomic_DNA"/>
</dbReference>
<evidence type="ECO:0000256" key="2">
    <source>
        <dbReference type="ARBA" id="ARBA00022448"/>
    </source>
</evidence>
<dbReference type="InterPro" id="IPR036942">
    <property type="entry name" value="Beta-barrel_TonB_sf"/>
</dbReference>
<evidence type="ECO:0000256" key="6">
    <source>
        <dbReference type="ARBA" id="ARBA00023136"/>
    </source>
</evidence>
<keyword evidence="2 8" id="KW-0813">Transport</keyword>
<evidence type="ECO:0000313" key="14">
    <source>
        <dbReference type="EMBL" id="MFB9897011.1"/>
    </source>
</evidence>
<dbReference type="Proteomes" id="UP001589688">
    <property type="component" value="Unassembled WGS sequence"/>
</dbReference>
<gene>
    <name evidence="14" type="ORF">ACFFK8_04075</name>
</gene>
<comment type="similarity">
    <text evidence="8 9">Belongs to the TonB-dependent receptor family.</text>
</comment>
<feature type="domain" description="TonB-dependent receptor plug" evidence="13">
    <location>
        <begin position="123"/>
        <end position="247"/>
    </location>
</feature>
<keyword evidence="11" id="KW-0732">Signal</keyword>
<evidence type="ECO:0000256" key="10">
    <source>
        <dbReference type="SAM" id="MobiDB-lite"/>
    </source>
</evidence>
<dbReference type="SUPFAM" id="SSF56935">
    <property type="entry name" value="Porins"/>
    <property type="match status" value="1"/>
</dbReference>
<dbReference type="Pfam" id="PF13715">
    <property type="entry name" value="CarbopepD_reg_2"/>
    <property type="match status" value="1"/>
</dbReference>
<evidence type="ECO:0000256" key="7">
    <source>
        <dbReference type="ARBA" id="ARBA00023237"/>
    </source>
</evidence>
<dbReference type="InterPro" id="IPR023996">
    <property type="entry name" value="TonB-dep_OMP_SusC/RagA"/>
</dbReference>
<dbReference type="SUPFAM" id="SSF49464">
    <property type="entry name" value="Carboxypeptidase regulatory domain-like"/>
    <property type="match status" value="1"/>
</dbReference>
<dbReference type="InterPro" id="IPR039426">
    <property type="entry name" value="TonB-dep_rcpt-like"/>
</dbReference>
<evidence type="ECO:0000259" key="13">
    <source>
        <dbReference type="Pfam" id="PF07715"/>
    </source>
</evidence>
<dbReference type="Pfam" id="PF00593">
    <property type="entry name" value="TonB_dep_Rec_b-barrel"/>
    <property type="match status" value="1"/>
</dbReference>
<dbReference type="PROSITE" id="PS00018">
    <property type="entry name" value="EF_HAND_1"/>
    <property type="match status" value="1"/>
</dbReference>
<comment type="subcellular location">
    <subcellularLocation>
        <location evidence="1 8">Cell outer membrane</location>
        <topology evidence="1 8">Multi-pass membrane protein</topology>
    </subcellularLocation>
</comment>
<keyword evidence="7 8" id="KW-0998">Cell outer membrane</keyword>
<protein>
    <submittedName>
        <fullName evidence="14">SusC/RagA family TonB-linked outer membrane protein</fullName>
    </submittedName>
</protein>
<dbReference type="PROSITE" id="PS52016">
    <property type="entry name" value="TONB_DEPENDENT_REC_3"/>
    <property type="match status" value="1"/>
</dbReference>
<dbReference type="InterPro" id="IPR008969">
    <property type="entry name" value="CarboxyPept-like_regulatory"/>
</dbReference>
<dbReference type="NCBIfam" id="TIGR04057">
    <property type="entry name" value="SusC_RagA_signa"/>
    <property type="match status" value="1"/>
</dbReference>
<dbReference type="InterPro" id="IPR000531">
    <property type="entry name" value="Beta-barrel_TonB"/>
</dbReference>
<name>A0ABV5ZI03_9BACT</name>
<dbReference type="InterPro" id="IPR018247">
    <property type="entry name" value="EF_Hand_1_Ca_BS"/>
</dbReference>
<evidence type="ECO:0000313" key="15">
    <source>
        <dbReference type="Proteomes" id="UP001589688"/>
    </source>
</evidence>
<dbReference type="Pfam" id="PF07715">
    <property type="entry name" value="Plug"/>
    <property type="match status" value="1"/>
</dbReference>
<accession>A0ABV5ZI03</accession>
<dbReference type="InterPro" id="IPR037066">
    <property type="entry name" value="Plug_dom_sf"/>
</dbReference>
<feature type="region of interest" description="Disordered" evidence="10">
    <location>
        <begin position="583"/>
        <end position="612"/>
    </location>
</feature>
<dbReference type="InterPro" id="IPR012910">
    <property type="entry name" value="Plug_dom"/>
</dbReference>
<proteinExistence type="inferred from homology"/>
<evidence type="ECO:0000256" key="5">
    <source>
        <dbReference type="ARBA" id="ARBA00023077"/>
    </source>
</evidence>
<keyword evidence="15" id="KW-1185">Reference proteome</keyword>
<keyword evidence="4 8" id="KW-0812">Transmembrane</keyword>
<dbReference type="Gene3D" id="2.170.130.10">
    <property type="entry name" value="TonB-dependent receptor, plug domain"/>
    <property type="match status" value="1"/>
</dbReference>
<dbReference type="InterPro" id="IPR023997">
    <property type="entry name" value="TonB-dep_OMP_SusC/RagA_CS"/>
</dbReference>
<organism evidence="14 15">
    <name type="scientific">Hallella seregens ATCC 51272</name>
    <dbReference type="NCBI Taxonomy" id="1336250"/>
    <lineage>
        <taxon>Bacteria</taxon>
        <taxon>Pseudomonadati</taxon>
        <taxon>Bacteroidota</taxon>
        <taxon>Bacteroidia</taxon>
        <taxon>Bacteroidales</taxon>
        <taxon>Prevotellaceae</taxon>
        <taxon>Hallella</taxon>
    </lineage>
</organism>
<feature type="chain" id="PRO_5046633564" evidence="11">
    <location>
        <begin position="22"/>
        <end position="1139"/>
    </location>
</feature>
<keyword evidence="6 8" id="KW-0472">Membrane</keyword>
<sequence length="1139" mass="126514">MSKKRIYVAVVLAGMSTGLFAQSRRISGTVSDPQGPVMMANVTERDANNRIVSAAQTDINGNFSMEVKSPKNKLVITYVGDKTKTVKIGDAETFEVMLEPDDHTLTEVVVKGARTSSGGLFIPKREVSVSQQTFNMDAVEGMSFTSADEALQGEIAGLDIVANSGNLGSGTTMRLRGVTTINGNAEPLIVVDDKIFDNPDETFDFANANEEQYASLLSVNVEDIASITVLKDAAATAIWGANGANGVIQITTKRGSRGKTRVNFSYKFTGTWQPDGYKLLNGDDYTMMLKEEFYNPSQKGTATTNIAELNYDQSWAEYENWNNNTDWVKAVKQFGQMHSYNLNLTGGGQRAQFRISAGYDHQTGSIIKQKLDRFSTRLVLDYSVSERIKFSTNFALTYTGNDENYAGLLGIAQKLSPNMSIYRQKADGTDTGEYYIMNPSGNATGTLNPYTGNYSSYEMRNIRGLGNPVAIANLAWKKDQTYRITPDFAIKYELLGTGSDQHRLTFNGRVDFDIYARSVPTYCPAALSTDAWTSASYNASANTESNRFKMGGRVELVYTPYFRNKDLSAMMLARYEMSTSKSNGQSIEMNRLPDGITSPTAPGDLRKMNSSNGRSNSQNWIYEFHGAYKGRYITTVSLRADGNSKFGPKNKWAYFPGVSLRYNVIDEGFMKSLRSWLSMAALRATWGMVGKAPDADYLFYSTYNTSAGYYGRGSSSQAAASIDGLKLDDLRWEKTTSVNLGFNLGFLNDRIEVDFDWYHKDTKDLLQKSVTIPSTTGYGSVAYANVGAMTNDGWELNVNSRDIIKAGKFSMSAGVNFAQNYNEIKEMDKRVLDAVNSKWTATSRGNLDKATPVYLNRVQVGHALGSIYGFRYKGVYQYSYEYLQNHQKENHLTPAAYENWINEQLAAGHTFPVAVGSDGKVIMTSNGEPQHLVYNYDSGSSTYTFQGGDAIYEDINHDGQVNALDIVYLGNSLPKLQGGFNFSFRYGQWSLKTRFAYRFGNKVVNGARWALQAMSTTYNQTAAVNYRWRKNGDVTPMPRALYVDGSSAAYNYQGSSRYVEDGSFVRFNNLQLAYNFDKKTVKRWGLNNLQLYLSVNNLWLWTKYSGTDPEISTGGWGIATDSSQTPRAKSFTASINIGF</sequence>
<dbReference type="Gene3D" id="2.40.170.20">
    <property type="entry name" value="TonB-dependent receptor, beta-barrel domain"/>
    <property type="match status" value="1"/>
</dbReference>
<evidence type="ECO:0000256" key="9">
    <source>
        <dbReference type="RuleBase" id="RU003357"/>
    </source>
</evidence>
<feature type="domain" description="TonB-dependent receptor-like beta-barrel" evidence="12">
    <location>
        <begin position="442"/>
        <end position="842"/>
    </location>
</feature>
<evidence type="ECO:0000256" key="4">
    <source>
        <dbReference type="ARBA" id="ARBA00022692"/>
    </source>
</evidence>
<comment type="caution">
    <text evidence="14">The sequence shown here is derived from an EMBL/GenBank/DDBJ whole genome shotgun (WGS) entry which is preliminary data.</text>
</comment>
<evidence type="ECO:0000256" key="1">
    <source>
        <dbReference type="ARBA" id="ARBA00004571"/>
    </source>
</evidence>
<evidence type="ECO:0000256" key="8">
    <source>
        <dbReference type="PROSITE-ProRule" id="PRU01360"/>
    </source>
</evidence>
<evidence type="ECO:0000256" key="11">
    <source>
        <dbReference type="SAM" id="SignalP"/>
    </source>
</evidence>